<gene>
    <name evidence="1" type="ORF">TCM_033908</name>
</gene>
<proteinExistence type="predicted"/>
<accession>A0A061FC24</accession>
<reference evidence="1 2" key="1">
    <citation type="journal article" date="2013" name="Genome Biol.">
        <title>The genome sequence of the most widely cultivated cacao type and its use to identify candidate genes regulating pod color.</title>
        <authorList>
            <person name="Motamayor J.C."/>
            <person name="Mockaitis K."/>
            <person name="Schmutz J."/>
            <person name="Haiminen N."/>
            <person name="Iii D.L."/>
            <person name="Cornejo O."/>
            <person name="Findley S.D."/>
            <person name="Zheng P."/>
            <person name="Utro F."/>
            <person name="Royaert S."/>
            <person name="Saski C."/>
            <person name="Jenkins J."/>
            <person name="Podicheti R."/>
            <person name="Zhao M."/>
            <person name="Scheffler B.E."/>
            <person name="Stack J.C."/>
            <person name="Feltus F.A."/>
            <person name="Mustiga G.M."/>
            <person name="Amores F."/>
            <person name="Phillips W."/>
            <person name="Marelli J.P."/>
            <person name="May G.D."/>
            <person name="Shapiro H."/>
            <person name="Ma J."/>
            <person name="Bustamante C.D."/>
            <person name="Schnell R.J."/>
            <person name="Main D."/>
            <person name="Gilbert D."/>
            <person name="Parida L."/>
            <person name="Kuhn D.N."/>
        </authorList>
    </citation>
    <scope>NUCLEOTIDE SEQUENCE [LARGE SCALE GENOMIC DNA]</scope>
    <source>
        <strain evidence="2">cv. Matina 1-6</strain>
    </source>
</reference>
<sequence length="151" mass="16954">MEIALGPKNPIAQSSSLQTGTWIWDYVTESSIRLSIRFTEPLCMLLVPHLEGNQISSYLNVFVNLITNQFPGYTPEPPTTFAKFHYRVPSTVAGFKFAQKVSVPLILGSMSISWHTSLAQRAADGPCCCQWNHHCQRDVGLVNFLLRVDKK</sequence>
<dbReference type="Proteomes" id="UP000026915">
    <property type="component" value="Chromosome 8"/>
</dbReference>
<name>A0A061FC24_THECC</name>
<organism evidence="1 2">
    <name type="scientific">Theobroma cacao</name>
    <name type="common">Cacao</name>
    <name type="synonym">Cocoa</name>
    <dbReference type="NCBI Taxonomy" id="3641"/>
    <lineage>
        <taxon>Eukaryota</taxon>
        <taxon>Viridiplantae</taxon>
        <taxon>Streptophyta</taxon>
        <taxon>Embryophyta</taxon>
        <taxon>Tracheophyta</taxon>
        <taxon>Spermatophyta</taxon>
        <taxon>Magnoliopsida</taxon>
        <taxon>eudicotyledons</taxon>
        <taxon>Gunneridae</taxon>
        <taxon>Pentapetalae</taxon>
        <taxon>rosids</taxon>
        <taxon>malvids</taxon>
        <taxon>Malvales</taxon>
        <taxon>Malvaceae</taxon>
        <taxon>Byttnerioideae</taxon>
        <taxon>Theobroma</taxon>
    </lineage>
</organism>
<dbReference type="AlphaFoldDB" id="A0A061FC24"/>
<dbReference type="HOGENOM" id="CLU_1734769_0_0_1"/>
<dbReference type="InParanoid" id="A0A061FC24"/>
<protein>
    <submittedName>
        <fullName evidence="1">Uncharacterized protein</fullName>
    </submittedName>
</protein>
<keyword evidence="2" id="KW-1185">Reference proteome</keyword>
<evidence type="ECO:0000313" key="2">
    <source>
        <dbReference type="Proteomes" id="UP000026915"/>
    </source>
</evidence>
<dbReference type="EMBL" id="CM001886">
    <property type="protein sequence ID" value="EOY14581.1"/>
    <property type="molecule type" value="Genomic_DNA"/>
</dbReference>
<dbReference type="Gramene" id="EOY14581">
    <property type="protein sequence ID" value="EOY14581"/>
    <property type="gene ID" value="TCM_033908"/>
</dbReference>
<evidence type="ECO:0000313" key="1">
    <source>
        <dbReference type="EMBL" id="EOY14581.1"/>
    </source>
</evidence>